<sequence>MRKNVDFFIIGVQKGGTTALDRLCRSHPSMQMAAVKEVHFFDDEAIDWAEPCYQRLHDAFDWSTGDVLRGESTPIYIYWPQALARLRRYNPDAKLILALRHPGRRAFSQWRMERKRSNEALTFDEVISVHGRLRVHLAEAGAHPVYSYVERGFYAAQIERLFDIFPRHQVHFLRTDLLWREPATTLAGVSEFLGIGGWDAAAAVTDYVAPIANAEMEIIPLRARAKLDTIFRGDIARTAELTGLNLSDWLDPDYQEPMRTAAGAGTGNWAKPDGTA</sequence>
<accession>A0A317PQ46</accession>
<feature type="domain" description="Sulfotransferase" evidence="3">
    <location>
        <begin position="6"/>
        <end position="196"/>
    </location>
</feature>
<dbReference type="EMBL" id="QGTR01000001">
    <property type="protein sequence ID" value="PWW03583.1"/>
    <property type="molecule type" value="Genomic_DNA"/>
</dbReference>
<organism evidence="4 5">
    <name type="scientific">Hoeflea marina</name>
    <dbReference type="NCBI Taxonomy" id="274592"/>
    <lineage>
        <taxon>Bacteria</taxon>
        <taxon>Pseudomonadati</taxon>
        <taxon>Pseudomonadota</taxon>
        <taxon>Alphaproteobacteria</taxon>
        <taxon>Hyphomicrobiales</taxon>
        <taxon>Rhizobiaceae</taxon>
        <taxon>Hoeflea</taxon>
    </lineage>
</organism>
<comment type="caution">
    <text evidence="4">The sequence shown here is derived from an EMBL/GenBank/DDBJ whole genome shotgun (WGS) entry which is preliminary data.</text>
</comment>
<dbReference type="SUPFAM" id="SSF52540">
    <property type="entry name" value="P-loop containing nucleoside triphosphate hydrolases"/>
    <property type="match status" value="1"/>
</dbReference>
<keyword evidence="2" id="KW-0325">Glycoprotein</keyword>
<dbReference type="InterPro" id="IPR027417">
    <property type="entry name" value="P-loop_NTPase"/>
</dbReference>
<evidence type="ECO:0000259" key="3">
    <source>
        <dbReference type="Pfam" id="PF00685"/>
    </source>
</evidence>
<name>A0A317PQ46_9HYPH</name>
<dbReference type="GO" id="GO:0008146">
    <property type="term" value="F:sulfotransferase activity"/>
    <property type="evidence" value="ECO:0007669"/>
    <property type="project" value="InterPro"/>
</dbReference>
<protein>
    <submittedName>
        <fullName evidence="4">Sulfotransferase domain-containing protein</fullName>
    </submittedName>
</protein>
<reference evidence="4 5" key="1">
    <citation type="submission" date="2018-05" db="EMBL/GenBank/DDBJ databases">
        <title>Genomic Encyclopedia of Type Strains, Phase IV (KMG-IV): sequencing the most valuable type-strain genomes for metagenomic binning, comparative biology and taxonomic classification.</title>
        <authorList>
            <person name="Goeker M."/>
        </authorList>
    </citation>
    <scope>NUCLEOTIDE SEQUENCE [LARGE SCALE GENOMIC DNA]</scope>
    <source>
        <strain evidence="4 5">DSM 16791</strain>
    </source>
</reference>
<keyword evidence="5" id="KW-1185">Reference proteome</keyword>
<dbReference type="PANTHER" id="PTHR10605:SF56">
    <property type="entry name" value="BIFUNCTIONAL HEPARAN SULFATE N-DEACETYLASE_N-SULFOTRANSFERASE"/>
    <property type="match status" value="1"/>
</dbReference>
<gene>
    <name evidence="4" type="ORF">DFR52_101267</name>
</gene>
<dbReference type="AlphaFoldDB" id="A0A317PQ46"/>
<dbReference type="InterPro" id="IPR037359">
    <property type="entry name" value="NST/OST"/>
</dbReference>
<dbReference type="InterPro" id="IPR000863">
    <property type="entry name" value="Sulfotransferase_dom"/>
</dbReference>
<evidence type="ECO:0000313" key="4">
    <source>
        <dbReference type="EMBL" id="PWW03583.1"/>
    </source>
</evidence>
<evidence type="ECO:0000256" key="1">
    <source>
        <dbReference type="ARBA" id="ARBA00022679"/>
    </source>
</evidence>
<dbReference type="Proteomes" id="UP000246352">
    <property type="component" value="Unassembled WGS sequence"/>
</dbReference>
<proteinExistence type="predicted"/>
<dbReference type="PANTHER" id="PTHR10605">
    <property type="entry name" value="HEPARAN SULFATE SULFOTRANSFERASE"/>
    <property type="match status" value="1"/>
</dbReference>
<evidence type="ECO:0000256" key="2">
    <source>
        <dbReference type="ARBA" id="ARBA00023180"/>
    </source>
</evidence>
<dbReference type="Pfam" id="PF00685">
    <property type="entry name" value="Sulfotransfer_1"/>
    <property type="match status" value="1"/>
</dbReference>
<dbReference type="Gene3D" id="3.40.50.300">
    <property type="entry name" value="P-loop containing nucleotide triphosphate hydrolases"/>
    <property type="match status" value="1"/>
</dbReference>
<keyword evidence="1 4" id="KW-0808">Transferase</keyword>
<evidence type="ECO:0000313" key="5">
    <source>
        <dbReference type="Proteomes" id="UP000246352"/>
    </source>
</evidence>
<dbReference type="OrthoDB" id="9778870at2"/>